<sequence length="218" mass="24906">MPRIIAICGAKRSGKDVLAEHLVRKYNYERVAFAEPLKHAIKTLFNFDDDQVGIGEDKGTGKKDVVDERWGITPRAALQFFGTEVMQDKIQDLLPDVKRNFFANTLKNYIKTRMDANKEQRFVISDLRFIHEYEMLFSIPKIRKDDIAIIRVIRPDTSFLRISNPCDAVAAAAASSTSVASIAHKSEQEYINIPYDIILFNNDTIDAYIEKFDKIISV</sequence>
<dbReference type="Gene3D" id="3.40.50.300">
    <property type="entry name" value="P-loop containing nucleotide triphosphate hydrolases"/>
    <property type="match status" value="1"/>
</dbReference>
<dbReference type="InterPro" id="IPR048444">
    <property type="entry name" value="DNMK"/>
</dbReference>
<name>A0A6C0CCQ1_9ZZZZ</name>
<evidence type="ECO:0000313" key="1">
    <source>
        <dbReference type="EMBL" id="QHT02358.1"/>
    </source>
</evidence>
<accession>A0A6C0CCQ1</accession>
<dbReference type="Pfam" id="PF21448">
    <property type="entry name" value="DNMK"/>
    <property type="match status" value="1"/>
</dbReference>
<dbReference type="SUPFAM" id="SSF52540">
    <property type="entry name" value="P-loop containing nucleoside triphosphate hydrolases"/>
    <property type="match status" value="1"/>
</dbReference>
<dbReference type="InterPro" id="IPR027417">
    <property type="entry name" value="P-loop_NTPase"/>
</dbReference>
<dbReference type="AlphaFoldDB" id="A0A6C0CCQ1"/>
<evidence type="ECO:0008006" key="2">
    <source>
        <dbReference type="Google" id="ProtNLM"/>
    </source>
</evidence>
<proteinExistence type="predicted"/>
<dbReference type="EMBL" id="MN739393">
    <property type="protein sequence ID" value="QHT02358.1"/>
    <property type="molecule type" value="Genomic_DNA"/>
</dbReference>
<organism evidence="1">
    <name type="scientific">viral metagenome</name>
    <dbReference type="NCBI Taxonomy" id="1070528"/>
    <lineage>
        <taxon>unclassified sequences</taxon>
        <taxon>metagenomes</taxon>
        <taxon>organismal metagenomes</taxon>
    </lineage>
</organism>
<protein>
    <recommendedName>
        <fullName evidence="2">Deoxynucleoside monophosphate kinase</fullName>
    </recommendedName>
</protein>
<reference evidence="1" key="1">
    <citation type="journal article" date="2020" name="Nature">
        <title>Giant virus diversity and host interactions through global metagenomics.</title>
        <authorList>
            <person name="Schulz F."/>
            <person name="Roux S."/>
            <person name="Paez-Espino D."/>
            <person name="Jungbluth S."/>
            <person name="Walsh D.A."/>
            <person name="Denef V.J."/>
            <person name="McMahon K.D."/>
            <person name="Konstantinidis K.T."/>
            <person name="Eloe-Fadrosh E.A."/>
            <person name="Kyrpides N.C."/>
            <person name="Woyke T."/>
        </authorList>
    </citation>
    <scope>NUCLEOTIDE SEQUENCE</scope>
    <source>
        <strain evidence="1">GVMAG-M-3300020565-3</strain>
    </source>
</reference>